<reference evidence="3 4" key="1">
    <citation type="journal article" date="2018" name="Int. J. Syst. Evol. Microbiol.">
        <title>Zhouia spongiae sp. nov., isolated from a marine sponge.</title>
        <authorList>
            <person name="Zhuang L."/>
            <person name="Lin B."/>
            <person name="Qin F."/>
            <person name="Luo L."/>
        </authorList>
    </citation>
    <scope>NUCLEOTIDE SEQUENCE [LARGE SCALE GENOMIC DNA]</scope>
    <source>
        <strain evidence="3 4">HN-Y44</strain>
    </source>
</reference>
<feature type="region of interest" description="Disordered" evidence="2">
    <location>
        <begin position="1"/>
        <end position="72"/>
    </location>
</feature>
<dbReference type="RefSeq" id="WP_242935944.1">
    <property type="nucleotide sequence ID" value="NZ_CP094326.1"/>
</dbReference>
<keyword evidence="4" id="KW-1185">Reference proteome</keyword>
<accession>A0ABY3YIV1</accession>
<feature type="coiled-coil region" evidence="1">
    <location>
        <begin position="307"/>
        <end position="334"/>
    </location>
</feature>
<keyword evidence="1" id="KW-0175">Coiled coil</keyword>
<dbReference type="Proteomes" id="UP000829476">
    <property type="component" value="Chromosome"/>
</dbReference>
<sequence length="662" mass="78774">MLDEEKKDNLQNADGQIEETVEINNAGEQEEKVSDDNGQVEDQNTEDEAIDEIEKSNAEDAEDEENQQRHSIPMLDYHALTMEKLVDELEKLVNHHKIQAIKNHVDGIKYEFELKYQEQLEQKKEDFINDGGNEIDFSYTSPIKKKYDEIYGAYRSKRNAYYKNLEQTLKGNLEKRLQLIEELKGLINVDENINDTFKRFKEIQDIWRHAGPVPRVSYNDVWRTYHHHVERFYDFLDLNRDLRDLDFKHNLDEKEKLVEKAESLKDEKDVVKAFRELQMLHKIWKEDIGPVDREHREDIWNRFSEATKEIHKRRQEYYKKLDELSEQNLEKKRNIIAGIHETASQSFKSHSEWQKKIKEIEALRESFFNAGKVPQKNNEETWSAFKEAVRRFNRNKNAFYKSLKKEQHVNLEKKLKLVETAQSLQDSEDWTETTPVMKKIQAEWKKIGHVPRKYSDKIWDEFKAACNKYFDRYHAHQNKANKVEFDALDKKKTFLDKLKTFELSDDSDKDLNAIKEFIGEWNAIGKVPFNKRGVEAKFFKIIDALFRKLNIDKQEAELIKYGNKIDQLEQANDENLIYDEKRFIRRKIDELKAEIRQLENNLAFFNTDKKNPIVKDVVDNIDKHKESLDIWKAKLKEIRSINLDDDSNSSNPEASEEDSDKE</sequence>
<evidence type="ECO:0000313" key="3">
    <source>
        <dbReference type="EMBL" id="UNY97532.1"/>
    </source>
</evidence>
<proteinExistence type="predicted"/>
<feature type="coiled-coil region" evidence="1">
    <location>
        <begin position="551"/>
        <end position="608"/>
    </location>
</feature>
<organism evidence="3 4">
    <name type="scientific">Zhouia spongiae</name>
    <dbReference type="NCBI Taxonomy" id="2202721"/>
    <lineage>
        <taxon>Bacteria</taxon>
        <taxon>Pseudomonadati</taxon>
        <taxon>Bacteroidota</taxon>
        <taxon>Flavobacteriia</taxon>
        <taxon>Flavobacteriales</taxon>
        <taxon>Flavobacteriaceae</taxon>
        <taxon>Zhouia</taxon>
    </lineage>
</organism>
<protein>
    <submittedName>
        <fullName evidence="3">DUF349 domain-containing protein</fullName>
    </submittedName>
</protein>
<dbReference type="InterPro" id="IPR007139">
    <property type="entry name" value="DUF349"/>
</dbReference>
<dbReference type="Pfam" id="PF03993">
    <property type="entry name" value="DUF349"/>
    <property type="match status" value="5"/>
</dbReference>
<gene>
    <name evidence="3" type="ORF">MQE36_10595</name>
</gene>
<evidence type="ECO:0000256" key="2">
    <source>
        <dbReference type="SAM" id="MobiDB-lite"/>
    </source>
</evidence>
<dbReference type="EMBL" id="CP094326">
    <property type="protein sequence ID" value="UNY97532.1"/>
    <property type="molecule type" value="Genomic_DNA"/>
</dbReference>
<evidence type="ECO:0000313" key="4">
    <source>
        <dbReference type="Proteomes" id="UP000829476"/>
    </source>
</evidence>
<feature type="region of interest" description="Disordered" evidence="2">
    <location>
        <begin position="642"/>
        <end position="662"/>
    </location>
</feature>
<evidence type="ECO:0000256" key="1">
    <source>
        <dbReference type="SAM" id="Coils"/>
    </source>
</evidence>
<name>A0ABY3YIV1_9FLAO</name>